<evidence type="ECO:0000256" key="16">
    <source>
        <dbReference type="ARBA" id="ARBA00023235"/>
    </source>
</evidence>
<dbReference type="CDD" id="cd03481">
    <property type="entry name" value="TopoIIA_Trans_ScTopoIIA"/>
    <property type="match status" value="1"/>
</dbReference>
<dbReference type="RefSeq" id="XP_033682869.1">
    <property type="nucleotide sequence ID" value="XM_033832098.1"/>
</dbReference>
<dbReference type="InterPro" id="IPR002205">
    <property type="entry name" value="Topo_IIA_dom_A"/>
</dbReference>
<evidence type="ECO:0000256" key="9">
    <source>
        <dbReference type="ARBA" id="ARBA00022553"/>
    </source>
</evidence>
<dbReference type="Gene3D" id="3.30.230.10">
    <property type="match status" value="1"/>
</dbReference>
<evidence type="ECO:0000256" key="17">
    <source>
        <dbReference type="ARBA" id="ARBA00023242"/>
    </source>
</evidence>
<keyword evidence="21" id="KW-0175">Coiled coil</keyword>
<dbReference type="FunFam" id="3.30.1360.40:FF:000003">
    <property type="entry name" value="DNA topoisomerase 2"/>
    <property type="match status" value="1"/>
</dbReference>
<dbReference type="CDD" id="cd03365">
    <property type="entry name" value="TOPRIM_TopoIIA"/>
    <property type="match status" value="1"/>
</dbReference>
<evidence type="ECO:0000256" key="8">
    <source>
        <dbReference type="ARBA" id="ARBA00019635"/>
    </source>
</evidence>
<dbReference type="GeneID" id="54585428"/>
<dbReference type="PRINTS" id="PR01158">
    <property type="entry name" value="TOPISMRASEII"/>
</dbReference>
<evidence type="ECO:0000256" key="20">
    <source>
        <dbReference type="RuleBase" id="RU362094"/>
    </source>
</evidence>
<keyword evidence="26" id="KW-1185">Reference proteome</keyword>
<dbReference type="InterPro" id="IPR013758">
    <property type="entry name" value="Topo_IIA_A/C_ab"/>
</dbReference>
<dbReference type="Pfam" id="PF02518">
    <property type="entry name" value="HATPase_c"/>
    <property type="match status" value="1"/>
</dbReference>
<dbReference type="InterPro" id="IPR013759">
    <property type="entry name" value="Topo_IIA_B_C"/>
</dbReference>
<dbReference type="PROSITE" id="PS50880">
    <property type="entry name" value="TOPRIM"/>
    <property type="match status" value="1"/>
</dbReference>
<dbReference type="InterPro" id="IPR050634">
    <property type="entry name" value="DNA_Topoisomerase_II"/>
</dbReference>
<dbReference type="Gene3D" id="3.30.1360.40">
    <property type="match status" value="1"/>
</dbReference>
<dbReference type="FunFam" id="3.40.50.670:FF:000001">
    <property type="entry name" value="DNA topoisomerase 2"/>
    <property type="match status" value="2"/>
</dbReference>
<comment type="cofactor">
    <cofactor evidence="3">
        <name>Mg(2+)</name>
        <dbReference type="ChEBI" id="CHEBI:18420"/>
    </cofactor>
</comment>
<evidence type="ECO:0000259" key="24">
    <source>
        <dbReference type="PROSITE" id="PS52040"/>
    </source>
</evidence>
<dbReference type="SUPFAM" id="SSF55874">
    <property type="entry name" value="ATPase domain of HSP90 chaperone/DNA topoisomerase II/histidine kinase"/>
    <property type="match status" value="1"/>
</dbReference>
<dbReference type="CDD" id="cd16930">
    <property type="entry name" value="HATPase_TopII-like"/>
    <property type="match status" value="1"/>
</dbReference>
<evidence type="ECO:0000256" key="22">
    <source>
        <dbReference type="SAM" id="MobiDB-lite"/>
    </source>
</evidence>
<dbReference type="FunFam" id="3.30.565.10:FF:000004">
    <property type="entry name" value="DNA topoisomerase 2"/>
    <property type="match status" value="1"/>
</dbReference>
<feature type="compositionally biased region" description="Acidic residues" evidence="22">
    <location>
        <begin position="1"/>
        <end position="15"/>
    </location>
</feature>
<dbReference type="InterPro" id="IPR013506">
    <property type="entry name" value="Topo_IIA_bsu_dom2"/>
</dbReference>
<evidence type="ECO:0000256" key="12">
    <source>
        <dbReference type="ARBA" id="ARBA00022840"/>
    </source>
</evidence>
<comment type="cofactor">
    <cofactor evidence="2">
        <name>Ca(2+)</name>
        <dbReference type="ChEBI" id="CHEBI:29108"/>
    </cofactor>
</comment>
<dbReference type="Gene3D" id="3.30.1490.30">
    <property type="match status" value="1"/>
</dbReference>
<dbReference type="InterPro" id="IPR036890">
    <property type="entry name" value="HATPase_C_sf"/>
</dbReference>
<feature type="compositionally biased region" description="Basic residues" evidence="22">
    <location>
        <begin position="57"/>
        <end position="68"/>
    </location>
</feature>
<feature type="compositionally biased region" description="Acidic residues" evidence="22">
    <location>
        <begin position="1703"/>
        <end position="1722"/>
    </location>
</feature>
<dbReference type="InterPro" id="IPR020568">
    <property type="entry name" value="Ribosomal_Su5_D2-typ_SF"/>
</dbReference>
<feature type="compositionally biased region" description="Low complexity" evidence="22">
    <location>
        <begin position="19"/>
        <end position="42"/>
    </location>
</feature>
<keyword evidence="11 20" id="KW-0547">Nucleotide-binding</keyword>
<evidence type="ECO:0000313" key="26">
    <source>
        <dbReference type="Proteomes" id="UP000800094"/>
    </source>
</evidence>
<feature type="compositionally biased region" description="Basic residues" evidence="22">
    <location>
        <begin position="1413"/>
        <end position="1426"/>
    </location>
</feature>
<protein>
    <recommendedName>
        <fullName evidence="8 20">DNA topoisomerase 2</fullName>
        <ecNumber evidence="7 20">5.6.2.2</ecNumber>
    </recommendedName>
</protein>
<dbReference type="PRINTS" id="PR00418">
    <property type="entry name" value="TPI2FAMILY"/>
</dbReference>
<dbReference type="InterPro" id="IPR031660">
    <property type="entry name" value="TOPRIM_C"/>
</dbReference>
<dbReference type="FunFam" id="1.10.268.10:FF:000003">
    <property type="entry name" value="DNA topoisomerase 2"/>
    <property type="match status" value="1"/>
</dbReference>
<feature type="compositionally biased region" description="Acidic residues" evidence="22">
    <location>
        <begin position="72"/>
        <end position="92"/>
    </location>
</feature>
<comment type="similarity">
    <text evidence="5 20">Belongs to the type II topoisomerase family.</text>
</comment>
<feature type="region of interest" description="Disordered" evidence="22">
    <location>
        <begin position="1288"/>
        <end position="1368"/>
    </location>
</feature>
<feature type="region of interest" description="Disordered" evidence="22">
    <location>
        <begin position="1392"/>
        <end position="1722"/>
    </location>
</feature>
<keyword evidence="17" id="KW-0539">Nucleus</keyword>
<evidence type="ECO:0000256" key="6">
    <source>
        <dbReference type="ARBA" id="ARBA00011738"/>
    </source>
</evidence>
<feature type="domain" description="Topo IIA-type catalytic" evidence="24">
    <location>
        <begin position="820"/>
        <end position="1270"/>
    </location>
</feature>
<keyword evidence="14 19" id="KW-0799">Topoisomerase</keyword>
<evidence type="ECO:0000256" key="18">
    <source>
        <dbReference type="ARBA" id="ARBA00053943"/>
    </source>
</evidence>
<dbReference type="Pfam" id="PF00204">
    <property type="entry name" value="DNA_gyraseB"/>
    <property type="match status" value="1"/>
</dbReference>
<dbReference type="InterPro" id="IPR006171">
    <property type="entry name" value="TOPRIM_dom"/>
</dbReference>
<dbReference type="FunFam" id="3.30.1490.30:FF:000001">
    <property type="entry name" value="DNA topoisomerase 2"/>
    <property type="match status" value="1"/>
</dbReference>
<feature type="region of interest" description="Disordered" evidence="22">
    <location>
        <begin position="1"/>
        <end position="114"/>
    </location>
</feature>
<dbReference type="InterPro" id="IPR014721">
    <property type="entry name" value="Ribsml_uS5_D2-typ_fold_subgr"/>
</dbReference>
<dbReference type="SUPFAM" id="SSF56719">
    <property type="entry name" value="Type II DNA topoisomerase"/>
    <property type="match status" value="1"/>
</dbReference>
<dbReference type="Gene3D" id="1.10.268.10">
    <property type="entry name" value="Topoisomerase, domain 3"/>
    <property type="match status" value="1"/>
</dbReference>
<dbReference type="GO" id="GO:0046872">
    <property type="term" value="F:metal ion binding"/>
    <property type="evidence" value="ECO:0007669"/>
    <property type="project" value="UniProtKB-KW"/>
</dbReference>
<feature type="compositionally biased region" description="Low complexity" evidence="22">
    <location>
        <begin position="1356"/>
        <end position="1368"/>
    </location>
</feature>
<evidence type="ECO:0000256" key="19">
    <source>
        <dbReference type="PROSITE-ProRule" id="PRU01384"/>
    </source>
</evidence>
<accession>A0A6A6IBB4</accession>
<dbReference type="GO" id="GO:0005524">
    <property type="term" value="F:ATP binding"/>
    <property type="evidence" value="ECO:0007669"/>
    <property type="project" value="UniProtKB-UniRule"/>
</dbReference>
<evidence type="ECO:0000256" key="5">
    <source>
        <dbReference type="ARBA" id="ARBA00011080"/>
    </source>
</evidence>
<evidence type="ECO:0000256" key="10">
    <source>
        <dbReference type="ARBA" id="ARBA00022723"/>
    </source>
</evidence>
<dbReference type="InterPro" id="IPR013757">
    <property type="entry name" value="Topo_IIA_A_a_sf"/>
</dbReference>
<evidence type="ECO:0000256" key="15">
    <source>
        <dbReference type="ARBA" id="ARBA00023125"/>
    </source>
</evidence>
<keyword evidence="13" id="KW-0460">Magnesium</keyword>
<evidence type="ECO:0000256" key="2">
    <source>
        <dbReference type="ARBA" id="ARBA00001913"/>
    </source>
</evidence>
<evidence type="ECO:0000259" key="23">
    <source>
        <dbReference type="PROSITE" id="PS50880"/>
    </source>
</evidence>
<dbReference type="PANTHER" id="PTHR10169:SF38">
    <property type="entry name" value="DNA TOPOISOMERASE 2"/>
    <property type="match status" value="1"/>
</dbReference>
<reference evidence="25" key="1">
    <citation type="journal article" date="2020" name="Stud. Mycol.">
        <title>101 Dothideomycetes genomes: a test case for predicting lifestyles and emergence of pathogens.</title>
        <authorList>
            <person name="Haridas S."/>
            <person name="Albert R."/>
            <person name="Binder M."/>
            <person name="Bloem J."/>
            <person name="Labutti K."/>
            <person name="Salamov A."/>
            <person name="Andreopoulos B."/>
            <person name="Baker S."/>
            <person name="Barry K."/>
            <person name="Bills G."/>
            <person name="Bluhm B."/>
            <person name="Cannon C."/>
            <person name="Castanera R."/>
            <person name="Culley D."/>
            <person name="Daum C."/>
            <person name="Ezra D."/>
            <person name="Gonzalez J."/>
            <person name="Henrissat B."/>
            <person name="Kuo A."/>
            <person name="Liang C."/>
            <person name="Lipzen A."/>
            <person name="Lutzoni F."/>
            <person name="Magnuson J."/>
            <person name="Mondo S."/>
            <person name="Nolan M."/>
            <person name="Ohm R."/>
            <person name="Pangilinan J."/>
            <person name="Park H.-J."/>
            <person name="Ramirez L."/>
            <person name="Alfaro M."/>
            <person name="Sun H."/>
            <person name="Tritt A."/>
            <person name="Yoshinaga Y."/>
            <person name="Zwiers L.-H."/>
            <person name="Turgeon B."/>
            <person name="Goodwin S."/>
            <person name="Spatafora J."/>
            <person name="Crous P."/>
            <person name="Grigoriev I."/>
        </authorList>
    </citation>
    <scope>NUCLEOTIDE SEQUENCE</scope>
    <source>
        <strain evidence="25">CBS 122368</strain>
    </source>
</reference>
<dbReference type="GO" id="GO:0003918">
    <property type="term" value="F:DNA topoisomerase type II (double strand cut, ATP-hydrolyzing) activity"/>
    <property type="evidence" value="ECO:0007669"/>
    <property type="project" value="UniProtKB-UniRule"/>
</dbReference>
<organism evidence="25 26">
    <name type="scientific">Trematosphaeria pertusa</name>
    <dbReference type="NCBI Taxonomy" id="390896"/>
    <lineage>
        <taxon>Eukaryota</taxon>
        <taxon>Fungi</taxon>
        <taxon>Dikarya</taxon>
        <taxon>Ascomycota</taxon>
        <taxon>Pezizomycotina</taxon>
        <taxon>Dothideomycetes</taxon>
        <taxon>Pleosporomycetidae</taxon>
        <taxon>Pleosporales</taxon>
        <taxon>Massarineae</taxon>
        <taxon>Trematosphaeriaceae</taxon>
        <taxon>Trematosphaeria</taxon>
    </lineage>
</organism>
<evidence type="ECO:0000256" key="7">
    <source>
        <dbReference type="ARBA" id="ARBA00012895"/>
    </source>
</evidence>
<evidence type="ECO:0000256" key="11">
    <source>
        <dbReference type="ARBA" id="ARBA00022741"/>
    </source>
</evidence>
<comment type="subcellular location">
    <subcellularLocation>
        <location evidence="4">Nucleus</location>
    </subcellularLocation>
</comment>
<comment type="catalytic activity">
    <reaction evidence="1 19 20">
        <text>ATP-dependent breakage, passage and rejoining of double-stranded DNA.</text>
        <dbReference type="EC" id="5.6.2.2"/>
    </reaction>
</comment>
<dbReference type="InterPro" id="IPR003594">
    <property type="entry name" value="HATPase_dom"/>
</dbReference>
<keyword evidence="16 19" id="KW-0413">Isomerase</keyword>
<dbReference type="Pfam" id="PF00521">
    <property type="entry name" value="DNA_topoisoIV"/>
    <property type="match status" value="1"/>
</dbReference>
<evidence type="ECO:0000313" key="25">
    <source>
        <dbReference type="EMBL" id="KAF2247865.1"/>
    </source>
</evidence>
<dbReference type="Gene3D" id="3.30.565.10">
    <property type="entry name" value="Histidine kinase-like ATPase, C-terminal domain"/>
    <property type="match status" value="1"/>
</dbReference>
<dbReference type="FunFam" id="3.90.199.10:FF:000002">
    <property type="entry name" value="DNA topoisomerase 2"/>
    <property type="match status" value="1"/>
</dbReference>
<dbReference type="FunFam" id="3.30.230.10:FF:000008">
    <property type="entry name" value="DNA topoisomerase 2"/>
    <property type="match status" value="1"/>
</dbReference>
<dbReference type="Gene3D" id="3.40.50.670">
    <property type="match status" value="1"/>
</dbReference>
<dbReference type="PROSITE" id="PS52040">
    <property type="entry name" value="TOPO_IIA"/>
    <property type="match status" value="1"/>
</dbReference>
<dbReference type="PANTHER" id="PTHR10169">
    <property type="entry name" value="DNA TOPOISOMERASE/GYRASE"/>
    <property type="match status" value="1"/>
</dbReference>
<evidence type="ECO:0000256" key="4">
    <source>
        <dbReference type="ARBA" id="ARBA00004123"/>
    </source>
</evidence>
<dbReference type="GO" id="GO:0003677">
    <property type="term" value="F:DNA binding"/>
    <property type="evidence" value="ECO:0007669"/>
    <property type="project" value="UniProtKB-UniRule"/>
</dbReference>
<feature type="compositionally biased region" description="Low complexity" evidence="22">
    <location>
        <begin position="1640"/>
        <end position="1652"/>
    </location>
</feature>
<gene>
    <name evidence="25" type="ORF">BU26DRAFT_551319</name>
</gene>
<dbReference type="EC" id="5.6.2.2" evidence="7 20"/>
<dbReference type="Pfam" id="PF16898">
    <property type="entry name" value="TOPRIM_C"/>
    <property type="match status" value="1"/>
</dbReference>
<feature type="domain" description="Toprim" evidence="23">
    <location>
        <begin position="569"/>
        <end position="683"/>
    </location>
</feature>
<keyword evidence="15 19" id="KW-0238">DNA-binding</keyword>
<keyword evidence="12 20" id="KW-0067">ATP-binding</keyword>
<feature type="compositionally biased region" description="Low complexity" evidence="22">
    <location>
        <begin position="1624"/>
        <end position="1633"/>
    </location>
</feature>
<dbReference type="GO" id="GO:0000712">
    <property type="term" value="P:resolution of meiotic recombination intermediates"/>
    <property type="evidence" value="ECO:0007669"/>
    <property type="project" value="TreeGrafter"/>
</dbReference>
<dbReference type="GO" id="GO:0005634">
    <property type="term" value="C:nucleus"/>
    <property type="evidence" value="ECO:0007669"/>
    <property type="project" value="UniProtKB-SubCell"/>
</dbReference>
<dbReference type="GO" id="GO:0000819">
    <property type="term" value="P:sister chromatid segregation"/>
    <property type="evidence" value="ECO:0007669"/>
    <property type="project" value="TreeGrafter"/>
</dbReference>
<feature type="compositionally biased region" description="Low complexity" evidence="22">
    <location>
        <begin position="1589"/>
        <end position="1617"/>
    </location>
</feature>
<evidence type="ECO:0000256" key="14">
    <source>
        <dbReference type="ARBA" id="ARBA00023029"/>
    </source>
</evidence>
<dbReference type="InterPro" id="IPR034157">
    <property type="entry name" value="TOPRIM_TopoII"/>
</dbReference>
<dbReference type="InterPro" id="IPR013760">
    <property type="entry name" value="Topo_IIA-like_dom_sf"/>
</dbReference>
<dbReference type="Gene3D" id="3.90.199.10">
    <property type="entry name" value="Topoisomerase II, domain 5"/>
    <property type="match status" value="1"/>
</dbReference>
<dbReference type="CDD" id="cd00187">
    <property type="entry name" value="TOP4c"/>
    <property type="match status" value="1"/>
</dbReference>
<dbReference type="Proteomes" id="UP000800094">
    <property type="component" value="Unassembled WGS sequence"/>
</dbReference>
<keyword evidence="9" id="KW-0597">Phosphoprotein</keyword>
<keyword evidence="10" id="KW-0479">Metal-binding</keyword>
<comment type="subunit">
    <text evidence="6 20">Homodimer.</text>
</comment>
<dbReference type="InterPro" id="IPR001154">
    <property type="entry name" value="TopoII_euk"/>
</dbReference>
<sequence>MDDSLMDSVFDEGESSDFAPVKPVKAAKPKAAAPKKPAAAGKPRGRPPKDPSQPPKPKAKAAPKKKKRKDDSEDENSDVDMDNDPLGDDESLLADTPPKQKKAPGPKKTSGKPLADIANESFSMDGMEEAPASKGTKAAGGASSKYQMLTHLEHIMKRPDTYIGSVERMSDKMWVYNSTTESMEYREVSYVPGLYKIFDEILVNAADNKANDKNMSEIRVTLDRDTGEISVRNDGKGIPIEIHKEHGIYVPEMIFGHLLTSSNYNDEQQKITGGRNGYGAKLCNVFSTEFTLETVDSKHKKKYKQTWTDNMSKMGKAKITDIKTDDYTKVTYKADFKKFGMTGIDDDFEALVKRRTYDMAGTLRGVKVYLNGDRVKVNSFAKYMEMYTKAIRSEQGKSEDDKDVIITDRHERWDIGFAVSDGAFNQVSFVNSIATTSGGTHVNYIADQIVEKLLAIVNKKNKGGVKLKPAQIKNHIFLFVNCQIVNPAFTSQTKEQLTTKASQFGSKPVLSDKFLKQIEKTEVIQNIMHFAQQKADQLLKKTDGNKRSRMSNSKLTDANKAGTKDGHLCTLILTEGDSAALLALAGRAVVNPDYFGVFPLRGKLLNVRDASIDQISKNQEIQNIKKFIGLQHKKEYTDTKGLRYGHIMIMTDQDHDGSHIKGLLINFLQCQFPSLLKIPNFLMEFITPIVKVWKGDIKQPKKLISFFSMPEWEEWKEQHKNEKGWDHKYYKGLGTSSPSDAQIYFKDLDTHMKAFHTMRAQEEQLIELAFSKKKADARKEWLREFIPGNHLDLTTKEITYDDFVNKELILFSIADNLRSIPSVVDGFKPGQRKVMYTCFRRNLKKDVKVVDLAGSVSGTTDYAYGEASMQGTIVGLAQNFVGSNNINCLEPSGNFGSRLQGGADAASARYIYTRLSPFARRIFHPQDDALLKYGESDTKKIEPEMYVPILPMVLVNGADGIGTGWSSSIPNYNPLDIVENIRIRMAEGACKEDMKSMTPWFRGFTGTTEDMGNDRFKFTGTVRQVSDNEVEITELPVRYWSQDFKDKLEDIIKAEKTPSFIKDYTDYNTPDKVHFIIKLEDKHMANALAKGLEEAFKLYKTMATSNLVAFDHQGRIHKYASVLDIMEEFYHIRLRYYEKRKAHQLDEMQKELEKMTNQSRFIQMIIDGKLVVAKKKKAVLVEELKKLGFKPFPKVSDAKKAGELEEAFEDDNEESEGAVGANDFDYLLGMAIWSLTTERVEKLLRQIGDKEMEIDALLKLSPKDIWKMDLDAFVEEWNTQLDEEAKRAKKIANTGRRASHKLGIAPSKGKKKKRKMDDNDSDDSGSDFGPVKKKAKPKTGGLLSYLHKEDEPKKPSATAALKGGAALGSTATKQAGMLGYLKKAAPKEIPLDSDSAMDVDEPAPVSAPAAATKKSRPAAKNVKKPAAKPDPVDSESDSDVFAAVAKEAEKKPAETITTSRTARGAAKKATNYVVDNDSESDSMGDDLLDVSTMVKTIGGSSNDRPLFSTARPGSGSGARPNSATGATSKARAGAQKSSPIDLDDDVTNYEGLMPQGSPHKPAPRNVNDTIMGSDDDDDFGFGIKKSKPAAKPVAKAAPKAKPAPKSKAAPAAVVAKKTTQLSPAAKAYAARLGKAKDLAAPKAAPKAAAKPKQPITIESDDEMEDADQLANELLSDDDEPTPKPAAARPGRRAAARPAKYVVSDDEESDEASEPSFEEDESE</sequence>
<evidence type="ECO:0000256" key="13">
    <source>
        <dbReference type="ARBA" id="ARBA00022842"/>
    </source>
</evidence>
<dbReference type="GO" id="GO:0006265">
    <property type="term" value="P:DNA topological change"/>
    <property type="evidence" value="ECO:0007669"/>
    <property type="project" value="UniProtKB-UniRule"/>
</dbReference>
<name>A0A6A6IBB4_9PLEO</name>
<comment type="function">
    <text evidence="18 20">Control of topological states of DNA by transient breakage and subsequent rejoining of DNA strands. Topoisomerase II makes double-strand breaks.</text>
</comment>
<feature type="active site" description="O-(5'-phospho-DNA)-tyrosine intermediate" evidence="19">
    <location>
        <position position="910"/>
    </location>
</feature>
<dbReference type="EMBL" id="ML987196">
    <property type="protein sequence ID" value="KAF2247865.1"/>
    <property type="molecule type" value="Genomic_DNA"/>
</dbReference>
<feature type="compositionally biased region" description="Acidic residues" evidence="22">
    <location>
        <begin position="1658"/>
        <end position="1667"/>
    </location>
</feature>
<dbReference type="SUPFAM" id="SSF54211">
    <property type="entry name" value="Ribosomal protein S5 domain 2-like"/>
    <property type="match status" value="1"/>
</dbReference>
<dbReference type="SMART" id="SM00434">
    <property type="entry name" value="TOP4c"/>
    <property type="match status" value="1"/>
</dbReference>
<dbReference type="Pfam" id="PF01751">
    <property type="entry name" value="Toprim"/>
    <property type="match status" value="1"/>
</dbReference>
<feature type="compositionally biased region" description="Acidic residues" evidence="22">
    <location>
        <begin position="1476"/>
        <end position="1488"/>
    </location>
</feature>
<feature type="coiled-coil region" evidence="21">
    <location>
        <begin position="1138"/>
        <end position="1165"/>
    </location>
</feature>
<proteinExistence type="inferred from homology"/>
<dbReference type="InterPro" id="IPR001241">
    <property type="entry name" value="Topo_IIA"/>
</dbReference>
<dbReference type="OrthoDB" id="276498at2759"/>
<dbReference type="SMART" id="SM00433">
    <property type="entry name" value="TOP2c"/>
    <property type="match status" value="1"/>
</dbReference>
<evidence type="ECO:0000256" key="21">
    <source>
        <dbReference type="SAM" id="Coils"/>
    </source>
</evidence>
<evidence type="ECO:0000256" key="3">
    <source>
        <dbReference type="ARBA" id="ARBA00001946"/>
    </source>
</evidence>
<evidence type="ECO:0000256" key="1">
    <source>
        <dbReference type="ARBA" id="ARBA00000185"/>
    </source>
</evidence>